<name>A0A8X7C6Q2_9ARAC</name>
<comment type="caution">
    <text evidence="1">The sequence shown here is derived from an EMBL/GenBank/DDBJ whole genome shotgun (WGS) entry which is preliminary data.</text>
</comment>
<proteinExistence type="predicted"/>
<accession>A0A8X7C6Q2</accession>
<dbReference type="AlphaFoldDB" id="A0A8X7C6Q2"/>
<dbReference type="Proteomes" id="UP000886998">
    <property type="component" value="Unassembled WGS sequence"/>
</dbReference>
<reference evidence="1" key="1">
    <citation type="submission" date="2020-08" db="EMBL/GenBank/DDBJ databases">
        <title>Multicomponent nature underlies the extraordinary mechanical properties of spider dragline silk.</title>
        <authorList>
            <person name="Kono N."/>
            <person name="Nakamura H."/>
            <person name="Mori M."/>
            <person name="Yoshida Y."/>
            <person name="Ohtoshi R."/>
            <person name="Malay A.D."/>
            <person name="Moran D.A.P."/>
            <person name="Tomita M."/>
            <person name="Numata K."/>
            <person name="Arakawa K."/>
        </authorList>
    </citation>
    <scope>NUCLEOTIDE SEQUENCE</scope>
</reference>
<gene>
    <name evidence="1" type="ORF">TNIN_293381</name>
</gene>
<dbReference type="EMBL" id="BMAV01010676">
    <property type="protein sequence ID" value="GFY55953.1"/>
    <property type="molecule type" value="Genomic_DNA"/>
</dbReference>
<keyword evidence="2" id="KW-1185">Reference proteome</keyword>
<sequence length="78" mass="8576">MNSAITCIGKGSDTGQKLLEKWTPEGRLEMKFEAYGEAVNVPPNDTFGTIVSVIDTCEEIQSWRDSVGIVLPESRLIC</sequence>
<evidence type="ECO:0000313" key="2">
    <source>
        <dbReference type="Proteomes" id="UP000886998"/>
    </source>
</evidence>
<organism evidence="1 2">
    <name type="scientific">Trichonephila inaurata madagascariensis</name>
    <dbReference type="NCBI Taxonomy" id="2747483"/>
    <lineage>
        <taxon>Eukaryota</taxon>
        <taxon>Metazoa</taxon>
        <taxon>Ecdysozoa</taxon>
        <taxon>Arthropoda</taxon>
        <taxon>Chelicerata</taxon>
        <taxon>Arachnida</taxon>
        <taxon>Araneae</taxon>
        <taxon>Araneomorphae</taxon>
        <taxon>Entelegynae</taxon>
        <taxon>Araneoidea</taxon>
        <taxon>Nephilidae</taxon>
        <taxon>Trichonephila</taxon>
        <taxon>Trichonephila inaurata</taxon>
    </lineage>
</organism>
<evidence type="ECO:0000313" key="1">
    <source>
        <dbReference type="EMBL" id="GFY55953.1"/>
    </source>
</evidence>
<protein>
    <submittedName>
        <fullName evidence="1">Uncharacterized protein</fullName>
    </submittedName>
</protein>